<keyword evidence="1" id="KW-0238">DNA-binding</keyword>
<comment type="caution">
    <text evidence="3">The sequence shown here is derived from an EMBL/GenBank/DDBJ whole genome shotgun (WGS) entry which is preliminary data.</text>
</comment>
<feature type="domain" description="HTH cro/C1-type" evidence="2">
    <location>
        <begin position="21"/>
        <end position="75"/>
    </location>
</feature>
<dbReference type="Gene3D" id="2.60.120.10">
    <property type="entry name" value="Jelly Rolls"/>
    <property type="match status" value="1"/>
</dbReference>
<dbReference type="EMBL" id="JACHVB010000064">
    <property type="protein sequence ID" value="MBC2596305.1"/>
    <property type="molecule type" value="Genomic_DNA"/>
</dbReference>
<evidence type="ECO:0000313" key="3">
    <source>
        <dbReference type="EMBL" id="MBC2596305.1"/>
    </source>
</evidence>
<dbReference type="PROSITE" id="PS50943">
    <property type="entry name" value="HTH_CROC1"/>
    <property type="match status" value="1"/>
</dbReference>
<dbReference type="InterPro" id="IPR010982">
    <property type="entry name" value="Lambda_DNA-bd_dom_sf"/>
</dbReference>
<accession>A0A842HHS6</accession>
<evidence type="ECO:0000313" key="4">
    <source>
        <dbReference type="Proteomes" id="UP000546464"/>
    </source>
</evidence>
<organism evidence="3 4">
    <name type="scientific">Ruficoccus amylovorans</name>
    <dbReference type="NCBI Taxonomy" id="1804625"/>
    <lineage>
        <taxon>Bacteria</taxon>
        <taxon>Pseudomonadati</taxon>
        <taxon>Verrucomicrobiota</taxon>
        <taxon>Opitutia</taxon>
        <taxon>Puniceicoccales</taxon>
        <taxon>Cerasicoccaceae</taxon>
        <taxon>Ruficoccus</taxon>
    </lineage>
</organism>
<dbReference type="SUPFAM" id="SSF47413">
    <property type="entry name" value="lambda repressor-like DNA-binding domains"/>
    <property type="match status" value="1"/>
</dbReference>
<keyword evidence="4" id="KW-1185">Reference proteome</keyword>
<gene>
    <name evidence="3" type="ORF">H5P28_18720</name>
</gene>
<dbReference type="PANTHER" id="PTHR46797:SF1">
    <property type="entry name" value="METHYLPHOSPHONATE SYNTHASE"/>
    <property type="match status" value="1"/>
</dbReference>
<name>A0A842HHS6_9BACT</name>
<dbReference type="Gene3D" id="1.10.260.40">
    <property type="entry name" value="lambda repressor-like DNA-binding domains"/>
    <property type="match status" value="1"/>
</dbReference>
<dbReference type="InterPro" id="IPR050807">
    <property type="entry name" value="TransReg_Diox_bact_type"/>
</dbReference>
<dbReference type="InterPro" id="IPR014710">
    <property type="entry name" value="RmlC-like_jellyroll"/>
</dbReference>
<dbReference type="AlphaFoldDB" id="A0A842HHS6"/>
<dbReference type="InterPro" id="IPR013096">
    <property type="entry name" value="Cupin_2"/>
</dbReference>
<dbReference type="SUPFAM" id="SSF51182">
    <property type="entry name" value="RmlC-like cupins"/>
    <property type="match status" value="1"/>
</dbReference>
<dbReference type="Pfam" id="PF07883">
    <property type="entry name" value="Cupin_2"/>
    <property type="match status" value="1"/>
</dbReference>
<dbReference type="InterPro" id="IPR011051">
    <property type="entry name" value="RmlC_Cupin_sf"/>
</dbReference>
<evidence type="ECO:0000259" key="2">
    <source>
        <dbReference type="PROSITE" id="PS50943"/>
    </source>
</evidence>
<protein>
    <submittedName>
        <fullName evidence="3">Helix-turn-helix domain-containing protein</fullName>
    </submittedName>
</protein>
<sequence length="186" mass="21044">MPTPNSSPESESAPLYDFSVLRALRKREELTLGQVAERSGVSVAVISKLERNQSSAELETLYKLARVFSMSAAELLGLAEARMAHEVKAESYEHDGFKFSRITYGKARVFYGRAVKGSRITRPEMHHDDFETCWVLSGKIQINLPSETRIVKAGRALQFDAILEHSYQALEDSELVLVHLRKENRF</sequence>
<dbReference type="Proteomes" id="UP000546464">
    <property type="component" value="Unassembled WGS sequence"/>
</dbReference>
<dbReference type="GO" id="GO:0003700">
    <property type="term" value="F:DNA-binding transcription factor activity"/>
    <property type="evidence" value="ECO:0007669"/>
    <property type="project" value="TreeGrafter"/>
</dbReference>
<dbReference type="InterPro" id="IPR001387">
    <property type="entry name" value="Cro/C1-type_HTH"/>
</dbReference>
<reference evidence="3 4" key="1">
    <citation type="submission" date="2020-07" db="EMBL/GenBank/DDBJ databases">
        <authorList>
            <person name="Feng X."/>
        </authorList>
    </citation>
    <scope>NUCLEOTIDE SEQUENCE [LARGE SCALE GENOMIC DNA]</scope>
    <source>
        <strain evidence="3 4">JCM31066</strain>
    </source>
</reference>
<dbReference type="RefSeq" id="WP_185677220.1">
    <property type="nucleotide sequence ID" value="NZ_JACHVB010000064.1"/>
</dbReference>
<dbReference type="PANTHER" id="PTHR46797">
    <property type="entry name" value="HTH-TYPE TRANSCRIPTIONAL REGULATOR"/>
    <property type="match status" value="1"/>
</dbReference>
<dbReference type="SMART" id="SM00530">
    <property type="entry name" value="HTH_XRE"/>
    <property type="match status" value="1"/>
</dbReference>
<proteinExistence type="predicted"/>
<dbReference type="GO" id="GO:0003677">
    <property type="term" value="F:DNA binding"/>
    <property type="evidence" value="ECO:0007669"/>
    <property type="project" value="UniProtKB-KW"/>
</dbReference>
<dbReference type="Pfam" id="PF01381">
    <property type="entry name" value="HTH_3"/>
    <property type="match status" value="1"/>
</dbReference>
<dbReference type="CDD" id="cd00093">
    <property type="entry name" value="HTH_XRE"/>
    <property type="match status" value="1"/>
</dbReference>
<evidence type="ECO:0000256" key="1">
    <source>
        <dbReference type="ARBA" id="ARBA00023125"/>
    </source>
</evidence>
<dbReference type="GO" id="GO:0005829">
    <property type="term" value="C:cytosol"/>
    <property type="evidence" value="ECO:0007669"/>
    <property type="project" value="TreeGrafter"/>
</dbReference>